<keyword evidence="18" id="KW-1185">Reference proteome</keyword>
<dbReference type="InterPro" id="IPR013785">
    <property type="entry name" value="Aldolase_TIM"/>
</dbReference>
<feature type="binding site" evidence="15">
    <location>
        <begin position="325"/>
        <end position="326"/>
    </location>
    <ligand>
        <name>FMN</name>
        <dbReference type="ChEBI" id="CHEBI:58210"/>
    </ligand>
</feature>
<protein>
    <recommendedName>
        <fullName evidence="15">Dihydroorotate dehydrogenase (quinone)</fullName>
        <ecNumber evidence="15">1.3.5.2</ecNumber>
    </recommendedName>
    <alternativeName>
        <fullName evidence="15">DHOdehase</fullName>
        <shortName evidence="15">DHOD</shortName>
        <shortName evidence="15">DHODase</shortName>
    </alternativeName>
    <alternativeName>
        <fullName evidence="15">Dihydroorotate oxidase</fullName>
    </alternativeName>
</protein>
<name>A0A919YGV6_9BACL</name>
<dbReference type="Pfam" id="PF01180">
    <property type="entry name" value="DHO_dh"/>
    <property type="match status" value="1"/>
</dbReference>
<dbReference type="GO" id="GO:0005737">
    <property type="term" value="C:cytoplasm"/>
    <property type="evidence" value="ECO:0007669"/>
    <property type="project" value="InterPro"/>
</dbReference>
<feature type="binding site" evidence="15">
    <location>
        <begin position="254"/>
        <end position="255"/>
    </location>
    <ligand>
        <name>substrate</name>
    </ligand>
</feature>
<evidence type="ECO:0000313" key="18">
    <source>
        <dbReference type="Proteomes" id="UP000682811"/>
    </source>
</evidence>
<dbReference type="GO" id="GO:0106430">
    <property type="term" value="F:dihydroorotate dehydrogenase (quinone) activity"/>
    <property type="evidence" value="ECO:0007669"/>
    <property type="project" value="UniProtKB-EC"/>
</dbReference>
<feature type="active site" description="Nucleophile" evidence="15">
    <location>
        <position position="183"/>
    </location>
</feature>
<sequence>MLYQNVAKPIFFKLDAEKAHHLVIGGLHTVGSFPGGTGFLRSMYGVSETPDLAVDLFGLHFPTPVGLAAGLDKNAVAVEGFSAIGFGFMEVGTVTPKGQPGNDQPRLFRLPPDEALVNRMGFNNKGADAMAQELSRLKSRTVPVAVNIGKNKVTPNEEAYKDYQECIRKLYPYGDFFVVNISSPNTPDLRNLQYGSELSSLLAHIMEEMRLQAQKYGQSKHILVKIAPDVSDEELEMMVDVLRESGISGIVATNTTISREGLTHPNKKEAGGISGKPLRTRSTEVVSRVYRQTGGKLPIIGSGGIFTPEDAYEKIKAGASLVEIYTGYIYEGPEVNRRLHAGLRELLRRDGFSHISEAVGADHR</sequence>
<feature type="domain" description="Dihydroorotate dehydrogenase catalytic" evidence="16">
    <location>
        <begin position="52"/>
        <end position="347"/>
    </location>
</feature>
<comment type="function">
    <text evidence="1 15">Catalyzes the conversion of dihydroorotate to orotate with quinone as electron acceptor.</text>
</comment>
<reference evidence="17 18" key="1">
    <citation type="submission" date="2021-03" db="EMBL/GenBank/DDBJ databases">
        <title>Antimicrobial resistance genes in bacteria isolated from Japanese honey, and their potential for conferring macrolide and lincosamide resistance in the American foulbrood pathogen Paenibacillus larvae.</title>
        <authorList>
            <person name="Okamoto M."/>
            <person name="Kumagai M."/>
            <person name="Kanamori H."/>
            <person name="Takamatsu D."/>
        </authorList>
    </citation>
    <scope>NUCLEOTIDE SEQUENCE [LARGE SCALE GENOMIC DNA]</scope>
    <source>
        <strain evidence="17 18">J34TS1</strain>
    </source>
</reference>
<keyword evidence="10 15" id="KW-0665">Pyrimidine biosynthesis</keyword>
<evidence type="ECO:0000256" key="12">
    <source>
        <dbReference type="ARBA" id="ARBA00023136"/>
    </source>
</evidence>
<feature type="binding site" evidence="15">
    <location>
        <position position="180"/>
    </location>
    <ligand>
        <name>FMN</name>
        <dbReference type="ChEBI" id="CHEBI:58210"/>
    </ligand>
</feature>
<comment type="pathway">
    <text evidence="4">Pyrimidine metabolism; UMP biosynthesis via de novo pathway; orotate from (S)-dihydroorotate (NAD(+) route): step 1/1.</text>
</comment>
<feature type="binding site" evidence="15">
    <location>
        <position position="73"/>
    </location>
    <ligand>
        <name>substrate</name>
    </ligand>
</feature>
<feature type="binding site" evidence="15">
    <location>
        <position position="304"/>
    </location>
    <ligand>
        <name>FMN</name>
        <dbReference type="ChEBI" id="CHEBI:58210"/>
    </ligand>
</feature>
<dbReference type="NCBIfam" id="TIGR01036">
    <property type="entry name" value="pyrD_sub2"/>
    <property type="match status" value="1"/>
</dbReference>
<evidence type="ECO:0000259" key="16">
    <source>
        <dbReference type="Pfam" id="PF01180"/>
    </source>
</evidence>
<comment type="caution">
    <text evidence="17">The sequence shown here is derived from an EMBL/GenBank/DDBJ whole genome shotgun (WGS) entry which is preliminary data.</text>
</comment>
<evidence type="ECO:0000256" key="13">
    <source>
        <dbReference type="ARBA" id="ARBA00048639"/>
    </source>
</evidence>
<dbReference type="SUPFAM" id="SSF51395">
    <property type="entry name" value="FMN-linked oxidoreductases"/>
    <property type="match status" value="1"/>
</dbReference>
<comment type="function">
    <text evidence="2">Catalyzes the conversion of dihydroorotate to orotate with NAD(+) as electron acceptor.</text>
</comment>
<evidence type="ECO:0000313" key="17">
    <source>
        <dbReference type="EMBL" id="GIO48980.1"/>
    </source>
</evidence>
<organism evidence="17 18">
    <name type="scientific">Paenibacillus azoreducens</name>
    <dbReference type="NCBI Taxonomy" id="116718"/>
    <lineage>
        <taxon>Bacteria</taxon>
        <taxon>Bacillati</taxon>
        <taxon>Bacillota</taxon>
        <taxon>Bacilli</taxon>
        <taxon>Bacillales</taxon>
        <taxon>Paenibacillaceae</taxon>
        <taxon>Paenibacillus</taxon>
    </lineage>
</organism>
<evidence type="ECO:0000256" key="3">
    <source>
        <dbReference type="ARBA" id="ARBA00004370"/>
    </source>
</evidence>
<evidence type="ECO:0000256" key="7">
    <source>
        <dbReference type="ARBA" id="ARBA00011669"/>
    </source>
</evidence>
<dbReference type="InterPro" id="IPR001295">
    <property type="entry name" value="Dihydroorotate_DH_CS"/>
</dbReference>
<comment type="cofactor">
    <cofactor evidence="15">
        <name>FMN</name>
        <dbReference type="ChEBI" id="CHEBI:58210"/>
    </cofactor>
    <text evidence="15">Binds 1 FMN per subunit.</text>
</comment>
<dbReference type="InterPro" id="IPR005720">
    <property type="entry name" value="Dihydroorotate_DH_cat"/>
</dbReference>
<dbReference type="GO" id="GO:0044205">
    <property type="term" value="P:'de novo' UMP biosynthetic process"/>
    <property type="evidence" value="ECO:0007669"/>
    <property type="project" value="UniProtKB-UniRule"/>
</dbReference>
<evidence type="ECO:0000256" key="15">
    <source>
        <dbReference type="HAMAP-Rule" id="MF_00225"/>
    </source>
</evidence>
<comment type="subunit">
    <text evidence="7">Heterotetramer of 2 PyrK and 2 PyrD type B subunits.</text>
</comment>
<keyword evidence="15" id="KW-1003">Cell membrane</keyword>
<dbReference type="InterPro" id="IPR050074">
    <property type="entry name" value="DHO_dehydrogenase"/>
</dbReference>
<dbReference type="PROSITE" id="PS00912">
    <property type="entry name" value="DHODEHASE_2"/>
    <property type="match status" value="1"/>
</dbReference>
<evidence type="ECO:0000256" key="8">
    <source>
        <dbReference type="ARBA" id="ARBA00022630"/>
    </source>
</evidence>
<dbReference type="Gene3D" id="3.20.20.70">
    <property type="entry name" value="Aldolase class I"/>
    <property type="match status" value="1"/>
</dbReference>
<dbReference type="HAMAP" id="MF_00225">
    <property type="entry name" value="DHO_dh_type2"/>
    <property type="match status" value="1"/>
</dbReference>
<proteinExistence type="inferred from homology"/>
<feature type="binding site" evidence="15">
    <location>
        <position position="275"/>
    </location>
    <ligand>
        <name>FMN</name>
        <dbReference type="ChEBI" id="CHEBI:58210"/>
    </ligand>
</feature>
<feature type="binding site" evidence="15">
    <location>
        <position position="225"/>
    </location>
    <ligand>
        <name>FMN</name>
        <dbReference type="ChEBI" id="CHEBI:58210"/>
    </ligand>
</feature>
<feature type="binding site" evidence="15">
    <location>
        <position position="93"/>
    </location>
    <ligand>
        <name>FMN</name>
        <dbReference type="ChEBI" id="CHEBI:58210"/>
    </ligand>
</feature>
<evidence type="ECO:0000256" key="9">
    <source>
        <dbReference type="ARBA" id="ARBA00022643"/>
    </source>
</evidence>
<dbReference type="EMBL" id="BORT01000018">
    <property type="protein sequence ID" value="GIO48980.1"/>
    <property type="molecule type" value="Genomic_DNA"/>
</dbReference>
<keyword evidence="11 15" id="KW-0560">Oxidoreductase</keyword>
<evidence type="ECO:0000256" key="5">
    <source>
        <dbReference type="ARBA" id="ARBA00005161"/>
    </source>
</evidence>
<accession>A0A919YGV6</accession>
<dbReference type="NCBIfam" id="NF003645">
    <property type="entry name" value="PRK05286.1-2"/>
    <property type="match status" value="1"/>
</dbReference>
<keyword evidence="9 15" id="KW-0288">FMN</keyword>
<evidence type="ECO:0000256" key="2">
    <source>
        <dbReference type="ARBA" id="ARBA00003616"/>
    </source>
</evidence>
<evidence type="ECO:0000256" key="6">
    <source>
        <dbReference type="ARBA" id="ARBA00005359"/>
    </source>
</evidence>
<dbReference type="CDD" id="cd04738">
    <property type="entry name" value="DHOD_2_like"/>
    <property type="match status" value="1"/>
</dbReference>
<evidence type="ECO:0000256" key="4">
    <source>
        <dbReference type="ARBA" id="ARBA00004715"/>
    </source>
</evidence>
<dbReference type="GO" id="GO:0004589">
    <property type="term" value="F:dihydroorotate dehydrogenase (NAD+) activity"/>
    <property type="evidence" value="ECO:0007669"/>
    <property type="project" value="UniProtKB-EC"/>
</dbReference>
<evidence type="ECO:0000256" key="10">
    <source>
        <dbReference type="ARBA" id="ARBA00022975"/>
    </source>
</evidence>
<dbReference type="EC" id="1.3.5.2" evidence="15"/>
<feature type="binding site" evidence="15">
    <location>
        <position position="180"/>
    </location>
    <ligand>
        <name>substrate</name>
    </ligand>
</feature>
<comment type="catalytic activity">
    <reaction evidence="13 15">
        <text>(S)-dihydroorotate + a quinone = orotate + a quinol</text>
        <dbReference type="Rhea" id="RHEA:30187"/>
        <dbReference type="ChEBI" id="CHEBI:24646"/>
        <dbReference type="ChEBI" id="CHEBI:30839"/>
        <dbReference type="ChEBI" id="CHEBI:30864"/>
        <dbReference type="ChEBI" id="CHEBI:132124"/>
        <dbReference type="EC" id="1.3.5.2"/>
    </reaction>
</comment>
<evidence type="ECO:0000256" key="11">
    <source>
        <dbReference type="ARBA" id="ARBA00023002"/>
    </source>
</evidence>
<dbReference type="PROSITE" id="PS00911">
    <property type="entry name" value="DHODEHASE_1"/>
    <property type="match status" value="1"/>
</dbReference>
<gene>
    <name evidence="17" type="primary">pyrD_2</name>
    <name evidence="15" type="synonym">pyrD</name>
    <name evidence="17" type="ORF">J34TS1_37450</name>
</gene>
<dbReference type="PANTHER" id="PTHR48109">
    <property type="entry name" value="DIHYDROOROTATE DEHYDROGENASE (QUINONE), MITOCHONDRIAL-RELATED"/>
    <property type="match status" value="1"/>
</dbReference>
<evidence type="ECO:0000256" key="1">
    <source>
        <dbReference type="ARBA" id="ARBA00003125"/>
    </source>
</evidence>
<dbReference type="NCBIfam" id="NF003652">
    <property type="entry name" value="PRK05286.2-5"/>
    <property type="match status" value="1"/>
</dbReference>
<comment type="similarity">
    <text evidence="6 15">Belongs to the dihydroorotate dehydrogenase family. Type 2 subfamily.</text>
</comment>
<comment type="catalytic activity">
    <reaction evidence="14">
        <text>(S)-dihydroorotate + NAD(+) = orotate + NADH + H(+)</text>
        <dbReference type="Rhea" id="RHEA:13513"/>
        <dbReference type="ChEBI" id="CHEBI:15378"/>
        <dbReference type="ChEBI" id="CHEBI:30839"/>
        <dbReference type="ChEBI" id="CHEBI:30864"/>
        <dbReference type="ChEBI" id="CHEBI:57540"/>
        <dbReference type="ChEBI" id="CHEBI:57945"/>
        <dbReference type="EC" id="1.3.1.14"/>
    </reaction>
</comment>
<dbReference type="PANTHER" id="PTHR48109:SF4">
    <property type="entry name" value="DIHYDROOROTATE DEHYDROGENASE (QUINONE), MITOCHONDRIAL"/>
    <property type="match status" value="1"/>
</dbReference>
<feature type="binding site" evidence="15">
    <location>
        <position position="147"/>
    </location>
    <ligand>
        <name>FMN</name>
        <dbReference type="ChEBI" id="CHEBI:58210"/>
    </ligand>
</feature>
<dbReference type="Proteomes" id="UP000682811">
    <property type="component" value="Unassembled WGS sequence"/>
</dbReference>
<keyword evidence="12 15" id="KW-0472">Membrane</keyword>
<dbReference type="GO" id="GO:0006207">
    <property type="term" value="P:'de novo' pyrimidine nucleobase biosynthetic process"/>
    <property type="evidence" value="ECO:0007669"/>
    <property type="project" value="UniProtKB-UniRule"/>
</dbReference>
<dbReference type="GO" id="GO:0005886">
    <property type="term" value="C:plasma membrane"/>
    <property type="evidence" value="ECO:0007669"/>
    <property type="project" value="UniProtKB-SubCell"/>
</dbReference>
<comment type="pathway">
    <text evidence="5 15">Pyrimidine metabolism; UMP biosynthesis via de novo pathway; orotate from (S)-dihydroorotate (quinone route): step 1/1.</text>
</comment>
<feature type="binding site" evidence="15">
    <location>
        <position position="253"/>
    </location>
    <ligand>
        <name>FMN</name>
        <dbReference type="ChEBI" id="CHEBI:58210"/>
    </ligand>
</feature>
<comment type="subunit">
    <text evidence="15">Monomer.</text>
</comment>
<evidence type="ECO:0000256" key="14">
    <source>
        <dbReference type="ARBA" id="ARBA00048996"/>
    </source>
</evidence>
<feature type="binding site" evidence="15">
    <location>
        <begin position="69"/>
        <end position="73"/>
    </location>
    <ligand>
        <name>FMN</name>
        <dbReference type="ChEBI" id="CHEBI:58210"/>
    </ligand>
</feature>
<comment type="subcellular location">
    <subcellularLocation>
        <location evidence="15">Cell membrane</location>
        <topology evidence="15">Peripheral membrane protein</topology>
    </subcellularLocation>
    <subcellularLocation>
        <location evidence="3">Membrane</location>
    </subcellularLocation>
</comment>
<keyword evidence="8 15" id="KW-0285">Flavoprotein</keyword>
<dbReference type="RefSeq" id="WP_212979573.1">
    <property type="nucleotide sequence ID" value="NZ_AP025343.1"/>
</dbReference>
<feature type="binding site" evidence="15">
    <location>
        <begin position="118"/>
        <end position="122"/>
    </location>
    <ligand>
        <name>substrate</name>
    </ligand>
</feature>
<dbReference type="InterPro" id="IPR005719">
    <property type="entry name" value="Dihydroorotate_DH_2"/>
</dbReference>
<dbReference type="AlphaFoldDB" id="A0A919YGV6"/>
<feature type="binding site" evidence="15">
    <location>
        <position position="185"/>
    </location>
    <ligand>
        <name>substrate</name>
    </ligand>
</feature>